<evidence type="ECO:0000313" key="4">
    <source>
        <dbReference type="Proteomes" id="UP001491552"/>
    </source>
</evidence>
<reference evidence="3 4" key="1">
    <citation type="submission" date="2024-03" db="EMBL/GenBank/DDBJ databases">
        <title>Human intestinal bacterial collection.</title>
        <authorList>
            <person name="Pauvert C."/>
            <person name="Hitch T.C.A."/>
            <person name="Clavel T."/>
        </authorList>
    </citation>
    <scope>NUCLEOTIDE SEQUENCE [LARGE SCALE GENOMIC DNA]</scope>
    <source>
        <strain evidence="3 4">CLA-AA-H192</strain>
    </source>
</reference>
<dbReference type="PANTHER" id="PTHR43358:SF4">
    <property type="entry name" value="ALPHA_BETA HYDROLASE FOLD-1 DOMAIN-CONTAINING PROTEIN"/>
    <property type="match status" value="1"/>
</dbReference>
<proteinExistence type="predicted"/>
<dbReference type="EMBL" id="JBBMFF010000210">
    <property type="protein sequence ID" value="MEQ2511092.1"/>
    <property type="molecule type" value="Genomic_DNA"/>
</dbReference>
<name>A0ABV1G6P7_9FIRM</name>
<evidence type="ECO:0000313" key="3">
    <source>
        <dbReference type="EMBL" id="MEQ2511092.1"/>
    </source>
</evidence>
<comment type="caution">
    <text evidence="3">The sequence shown here is derived from an EMBL/GenBank/DDBJ whole genome shotgun (WGS) entry which is preliminary data.</text>
</comment>
<feature type="transmembrane region" description="Helical" evidence="1">
    <location>
        <begin position="6"/>
        <end position="27"/>
    </location>
</feature>
<dbReference type="InterPro" id="IPR052920">
    <property type="entry name" value="DNA-binding_regulatory"/>
</dbReference>
<dbReference type="InterPro" id="IPR000073">
    <property type="entry name" value="AB_hydrolase_1"/>
</dbReference>
<keyword evidence="1" id="KW-1133">Transmembrane helix</keyword>
<feature type="domain" description="AB hydrolase-1" evidence="2">
    <location>
        <begin position="99"/>
        <end position="200"/>
    </location>
</feature>
<protein>
    <submittedName>
        <fullName evidence="3">Alpha/beta hydrolase</fullName>
    </submittedName>
</protein>
<dbReference type="SUPFAM" id="SSF53474">
    <property type="entry name" value="alpha/beta-Hydrolases"/>
    <property type="match status" value="1"/>
</dbReference>
<evidence type="ECO:0000256" key="1">
    <source>
        <dbReference type="SAM" id="Phobius"/>
    </source>
</evidence>
<dbReference type="Proteomes" id="UP001491552">
    <property type="component" value="Unassembled WGS sequence"/>
</dbReference>
<organism evidence="3 4">
    <name type="scientific">Faecousia intestinalis</name>
    <dbReference type="NCBI Taxonomy" id="3133167"/>
    <lineage>
        <taxon>Bacteria</taxon>
        <taxon>Bacillati</taxon>
        <taxon>Bacillota</taxon>
        <taxon>Clostridia</taxon>
        <taxon>Eubacteriales</taxon>
        <taxon>Oscillospiraceae</taxon>
        <taxon>Faecousia</taxon>
    </lineage>
</organism>
<keyword evidence="1" id="KW-0472">Membrane</keyword>
<dbReference type="RefSeq" id="WP_349135795.1">
    <property type="nucleotide sequence ID" value="NZ_JBBMFF010000210.1"/>
</dbReference>
<dbReference type="GO" id="GO:0016787">
    <property type="term" value="F:hydrolase activity"/>
    <property type="evidence" value="ECO:0007669"/>
    <property type="project" value="UniProtKB-KW"/>
</dbReference>
<gene>
    <name evidence="3" type="ORF">WMO66_07505</name>
</gene>
<dbReference type="InterPro" id="IPR029058">
    <property type="entry name" value="AB_hydrolase_fold"/>
</dbReference>
<keyword evidence="4" id="KW-1185">Reference proteome</keyword>
<dbReference type="Gene3D" id="3.40.50.1820">
    <property type="entry name" value="alpha/beta hydrolase"/>
    <property type="match status" value="1"/>
</dbReference>
<dbReference type="Pfam" id="PF00561">
    <property type="entry name" value="Abhydrolase_1"/>
    <property type="match status" value="1"/>
</dbReference>
<sequence length="314" mass="35891">MPFWIWLILGFVLLSFLGMFAATWPIAKKVYHNILVRTGPEKWTRANSYPPNPEHTRMFDLGMDWARENEARKRPVSIENEGLKLAGEYFDFGHKRCAIIFPGRTESLYYSYYFAQPYAEAGCNILVVDSRAHGLSEGKYNYCSTREWSDVIAWSRFAHDQLGCSDVVLHGICVGGAAVVLAAAKPDFPAYVSHLVVEGLFATFLESFKLHMKAEKRPIFPVLYEIFWAARLESGMKIREARPIRVIGKVKTPILFLHGRKDAFSLPKRAEELYVACNAPKELVWMDEGSHSHLRINNQELYDGSIKAFLQKTF</sequence>
<accession>A0ABV1G6P7</accession>
<keyword evidence="3" id="KW-0378">Hydrolase</keyword>
<dbReference type="PANTHER" id="PTHR43358">
    <property type="entry name" value="ALPHA/BETA-HYDROLASE"/>
    <property type="match status" value="1"/>
</dbReference>
<keyword evidence="1" id="KW-0812">Transmembrane</keyword>
<evidence type="ECO:0000259" key="2">
    <source>
        <dbReference type="Pfam" id="PF00561"/>
    </source>
</evidence>